<protein>
    <submittedName>
        <fullName evidence="1">Uncharacterized protein</fullName>
    </submittedName>
</protein>
<accession>A0A4Y2QQ81</accession>
<comment type="caution">
    <text evidence="1">The sequence shown here is derived from an EMBL/GenBank/DDBJ whole genome shotgun (WGS) entry which is preliminary data.</text>
</comment>
<sequence>MIQLKCPKAFCQHPSWNCLNRIGKGIRQHQMCKSTSRWSGCHKQSVSFFLISSSETYPPWTRSETTTEIESYRMKDRWRYLSAGVLGCPITRAKVDLGCSQRETQQKSAASL</sequence>
<name>A0A4Y2QQ81_ARAVE</name>
<evidence type="ECO:0000313" key="1">
    <source>
        <dbReference type="EMBL" id="GBN65355.1"/>
    </source>
</evidence>
<keyword evidence="2" id="KW-1185">Reference proteome</keyword>
<dbReference type="EMBL" id="BGPR01014471">
    <property type="protein sequence ID" value="GBN65355.1"/>
    <property type="molecule type" value="Genomic_DNA"/>
</dbReference>
<reference evidence="1 2" key="1">
    <citation type="journal article" date="2019" name="Sci. Rep.">
        <title>Orb-weaving spider Araneus ventricosus genome elucidates the spidroin gene catalogue.</title>
        <authorList>
            <person name="Kono N."/>
            <person name="Nakamura H."/>
            <person name="Ohtoshi R."/>
            <person name="Moran D.A.P."/>
            <person name="Shinohara A."/>
            <person name="Yoshida Y."/>
            <person name="Fujiwara M."/>
            <person name="Mori M."/>
            <person name="Tomita M."/>
            <person name="Arakawa K."/>
        </authorList>
    </citation>
    <scope>NUCLEOTIDE SEQUENCE [LARGE SCALE GENOMIC DNA]</scope>
</reference>
<organism evidence="1 2">
    <name type="scientific">Araneus ventricosus</name>
    <name type="common">Orbweaver spider</name>
    <name type="synonym">Epeira ventricosa</name>
    <dbReference type="NCBI Taxonomy" id="182803"/>
    <lineage>
        <taxon>Eukaryota</taxon>
        <taxon>Metazoa</taxon>
        <taxon>Ecdysozoa</taxon>
        <taxon>Arthropoda</taxon>
        <taxon>Chelicerata</taxon>
        <taxon>Arachnida</taxon>
        <taxon>Araneae</taxon>
        <taxon>Araneomorphae</taxon>
        <taxon>Entelegynae</taxon>
        <taxon>Araneoidea</taxon>
        <taxon>Araneidae</taxon>
        <taxon>Araneus</taxon>
    </lineage>
</organism>
<dbReference type="AlphaFoldDB" id="A0A4Y2QQ81"/>
<dbReference type="Proteomes" id="UP000499080">
    <property type="component" value="Unassembled WGS sequence"/>
</dbReference>
<evidence type="ECO:0000313" key="2">
    <source>
        <dbReference type="Proteomes" id="UP000499080"/>
    </source>
</evidence>
<gene>
    <name evidence="1" type="ORF">AVEN_157576_1</name>
</gene>
<proteinExistence type="predicted"/>